<feature type="compositionally biased region" description="Low complexity" evidence="9">
    <location>
        <begin position="193"/>
        <end position="209"/>
    </location>
</feature>
<dbReference type="GO" id="GO:0016740">
    <property type="term" value="F:transferase activity"/>
    <property type="evidence" value="ECO:0007669"/>
    <property type="project" value="UniProtKB-KW"/>
</dbReference>
<accession>T1G9L1</accession>
<evidence type="ECO:0000256" key="1">
    <source>
        <dbReference type="ARBA" id="ARBA00001933"/>
    </source>
</evidence>
<feature type="compositionally biased region" description="Low complexity" evidence="9">
    <location>
        <begin position="147"/>
        <end position="156"/>
    </location>
</feature>
<dbReference type="InterPro" id="IPR000192">
    <property type="entry name" value="Aminotrans_V_dom"/>
</dbReference>
<comment type="subunit">
    <text evidence="3">Homodimer.</text>
</comment>
<keyword evidence="4" id="KW-0963">Cytoplasm</keyword>
<feature type="compositionally biased region" description="Basic and acidic residues" evidence="9">
    <location>
        <begin position="589"/>
        <end position="602"/>
    </location>
</feature>
<comment type="subcellular location">
    <subcellularLocation>
        <location evidence="2">Cytoplasm</location>
        <location evidence="2">Cytosol</location>
    </subcellularLocation>
</comment>
<dbReference type="EnsemblMetazoa" id="HelroT98239">
    <property type="protein sequence ID" value="HelroP98239"/>
    <property type="gene ID" value="HelroG98239"/>
</dbReference>
<dbReference type="SUPFAM" id="SSF53383">
    <property type="entry name" value="PLP-dependent transferases"/>
    <property type="match status" value="1"/>
</dbReference>
<proteinExistence type="predicted"/>
<feature type="region of interest" description="Disordered" evidence="9">
    <location>
        <begin position="93"/>
        <end position="209"/>
    </location>
</feature>
<dbReference type="FunFam" id="3.90.1150.10:FF:000065">
    <property type="entry name" value="Selenocysteine lyase"/>
    <property type="match status" value="1"/>
</dbReference>
<dbReference type="GO" id="GO:0009000">
    <property type="term" value="F:selenocysteine lyase activity"/>
    <property type="evidence" value="ECO:0007669"/>
    <property type="project" value="UniProtKB-EC"/>
</dbReference>
<dbReference type="Proteomes" id="UP000015101">
    <property type="component" value="Unassembled WGS sequence"/>
</dbReference>
<organism evidence="12 13">
    <name type="scientific">Helobdella robusta</name>
    <name type="common">Californian leech</name>
    <dbReference type="NCBI Taxonomy" id="6412"/>
    <lineage>
        <taxon>Eukaryota</taxon>
        <taxon>Metazoa</taxon>
        <taxon>Spiralia</taxon>
        <taxon>Lophotrochozoa</taxon>
        <taxon>Annelida</taxon>
        <taxon>Clitellata</taxon>
        <taxon>Hirudinea</taxon>
        <taxon>Rhynchobdellida</taxon>
        <taxon>Glossiphoniidae</taxon>
        <taxon>Helobdella</taxon>
    </lineage>
</organism>
<evidence type="ECO:0000313" key="11">
    <source>
        <dbReference type="EMBL" id="ESO08113.1"/>
    </source>
</evidence>
<dbReference type="InParanoid" id="T1G9L1"/>
<protein>
    <recommendedName>
        <fullName evidence="8">Selenocysteine lyase</fullName>
        <ecNumber evidence="7">4.4.1.16</ecNumber>
    </recommendedName>
</protein>
<keyword evidence="13" id="KW-1185">Reference proteome</keyword>
<evidence type="ECO:0000256" key="8">
    <source>
        <dbReference type="ARBA" id="ARBA00040554"/>
    </source>
</evidence>
<gene>
    <name evidence="12" type="primary">20217757</name>
    <name evidence="11" type="ORF">HELRODRAFT_98239</name>
</gene>
<evidence type="ECO:0000256" key="6">
    <source>
        <dbReference type="ARBA" id="ARBA00037407"/>
    </source>
</evidence>
<feature type="region of interest" description="Disordered" evidence="9">
    <location>
        <begin position="564"/>
        <end position="602"/>
    </location>
</feature>
<dbReference type="EC" id="4.4.1.16" evidence="7"/>
<dbReference type="OrthoDB" id="10250117at2759"/>
<evidence type="ECO:0000256" key="5">
    <source>
        <dbReference type="ARBA" id="ARBA00022679"/>
    </source>
</evidence>
<dbReference type="PANTHER" id="PTHR11601">
    <property type="entry name" value="CYSTEINE DESULFURYLASE FAMILY MEMBER"/>
    <property type="match status" value="1"/>
</dbReference>
<dbReference type="PANTHER" id="PTHR11601:SF62">
    <property type="entry name" value="SELENOCYSTEINE LYASE"/>
    <property type="match status" value="1"/>
</dbReference>
<evidence type="ECO:0000313" key="13">
    <source>
        <dbReference type="Proteomes" id="UP000015101"/>
    </source>
</evidence>
<evidence type="ECO:0000259" key="10">
    <source>
        <dbReference type="Pfam" id="PF00266"/>
    </source>
</evidence>
<dbReference type="CTD" id="20217757"/>
<dbReference type="InterPro" id="IPR015421">
    <property type="entry name" value="PyrdxlP-dep_Trfase_major"/>
</dbReference>
<dbReference type="HOGENOM" id="CLU_453634_0_0_1"/>
<evidence type="ECO:0000256" key="2">
    <source>
        <dbReference type="ARBA" id="ARBA00004514"/>
    </source>
</evidence>
<dbReference type="Gene3D" id="3.40.640.10">
    <property type="entry name" value="Type I PLP-dependent aspartate aminotransferase-like (Major domain)"/>
    <property type="match status" value="2"/>
</dbReference>
<dbReference type="eggNOG" id="KOG1549">
    <property type="taxonomic scope" value="Eukaryota"/>
</dbReference>
<dbReference type="EMBL" id="AMQM01003404">
    <property type="status" value="NOT_ANNOTATED_CDS"/>
    <property type="molecule type" value="Genomic_DNA"/>
</dbReference>
<reference evidence="11 13" key="2">
    <citation type="journal article" date="2013" name="Nature">
        <title>Insights into bilaterian evolution from three spiralian genomes.</title>
        <authorList>
            <person name="Simakov O."/>
            <person name="Marletaz F."/>
            <person name="Cho S.J."/>
            <person name="Edsinger-Gonzales E."/>
            <person name="Havlak P."/>
            <person name="Hellsten U."/>
            <person name="Kuo D.H."/>
            <person name="Larsson T."/>
            <person name="Lv J."/>
            <person name="Arendt D."/>
            <person name="Savage R."/>
            <person name="Osoegawa K."/>
            <person name="de Jong P."/>
            <person name="Grimwood J."/>
            <person name="Chapman J.A."/>
            <person name="Shapiro H."/>
            <person name="Aerts A."/>
            <person name="Otillar R.P."/>
            <person name="Terry A.Y."/>
            <person name="Boore J.L."/>
            <person name="Grigoriev I.V."/>
            <person name="Lindberg D.R."/>
            <person name="Seaver E.C."/>
            <person name="Weisblat D.A."/>
            <person name="Putnam N.H."/>
            <person name="Rokhsar D.S."/>
        </authorList>
    </citation>
    <scope>NUCLEOTIDE SEQUENCE</scope>
</reference>
<dbReference type="Pfam" id="PF00266">
    <property type="entry name" value="Aminotran_5"/>
    <property type="match status" value="2"/>
</dbReference>
<feature type="compositionally biased region" description="Basic residues" evidence="9">
    <location>
        <begin position="93"/>
        <end position="108"/>
    </location>
</feature>
<dbReference type="InterPro" id="IPR015424">
    <property type="entry name" value="PyrdxlP-dep_Trfase"/>
</dbReference>
<dbReference type="KEGG" id="hro:HELRODRAFT_98239"/>
<dbReference type="GO" id="GO:0005829">
    <property type="term" value="C:cytosol"/>
    <property type="evidence" value="ECO:0007669"/>
    <property type="project" value="UniProtKB-SubCell"/>
</dbReference>
<dbReference type="STRING" id="6412.T1G9L1"/>
<feature type="compositionally biased region" description="Basic and acidic residues" evidence="9">
    <location>
        <begin position="116"/>
        <end position="133"/>
    </location>
</feature>
<feature type="compositionally biased region" description="Gly residues" evidence="9">
    <location>
        <begin position="573"/>
        <end position="586"/>
    </location>
</feature>
<sequence>MSATAKKVYLDNNATTPLDDEVLDEITYALKYGWGNPSSSYQNGVLAKDIISRSRHRVAEMINCKPEEIIFTSGGTESNNLVVHTAITQFNNHHQHHQHHQHHYHHHQQQQQQQSHHCEQEHLQKVDETKDEIVDNDDDSDIKDSNENNNNNNNNNPAKTKIPKLSKSISDSPASNPHHQQPPSHHQHHHHPSSPLISSSMSAATAAAAAAATQEPAVFKSLPMPLEPPIAKHHLPAFPPPIHHSVDEKSLMYSKNFIGESAVRCPTPHLIASELEHDSIKLVMRHYCEIGQARISFIKTSTKDGCVDVDELFSSITDDTCLISIMMANNETGIIQPIGEISVRLQPINESRTKLNRPIIFLHTDAAQAIGKVKVDVEELKVDFLTIVGHKFYGPRVGALYSRSCFVHPMLFGGGQEKNHRPGTENTGMIAGLGKACELVSRKLTVFSDHMKEVRNYLEDRLEETFPNSIHFNGRNDFSQRLPNTCNVSILKNGLKGHVILSKCQHLEASVGAACHSNLVDRPSSILLSIGVPEDVVRSAIRLSVGRQTTFEDVDVVVGDLKRTIDDDDDDGGGASGGDGNDGAGGDSVRVDDNDRGKDLKN</sequence>
<keyword evidence="5" id="KW-0808">Transferase</keyword>
<feature type="compositionally biased region" description="Low complexity" evidence="9">
    <location>
        <begin position="172"/>
        <end position="184"/>
    </location>
</feature>
<reference evidence="13" key="1">
    <citation type="submission" date="2012-12" db="EMBL/GenBank/DDBJ databases">
        <authorList>
            <person name="Hellsten U."/>
            <person name="Grimwood J."/>
            <person name="Chapman J.A."/>
            <person name="Shapiro H."/>
            <person name="Aerts A."/>
            <person name="Otillar R.P."/>
            <person name="Terry A.Y."/>
            <person name="Boore J.L."/>
            <person name="Simakov O."/>
            <person name="Marletaz F."/>
            <person name="Cho S.-J."/>
            <person name="Edsinger-Gonzales E."/>
            <person name="Havlak P."/>
            <person name="Kuo D.-H."/>
            <person name="Larsson T."/>
            <person name="Lv J."/>
            <person name="Arendt D."/>
            <person name="Savage R."/>
            <person name="Osoegawa K."/>
            <person name="de Jong P."/>
            <person name="Lindberg D.R."/>
            <person name="Seaver E.C."/>
            <person name="Weisblat D.A."/>
            <person name="Putnam N.H."/>
            <person name="Grigoriev I.V."/>
            <person name="Rokhsar D.S."/>
        </authorList>
    </citation>
    <scope>NUCLEOTIDE SEQUENCE</scope>
</reference>
<comment type="cofactor">
    <cofactor evidence="1">
        <name>pyridoxal 5'-phosphate</name>
        <dbReference type="ChEBI" id="CHEBI:597326"/>
    </cofactor>
</comment>
<comment type="function">
    <text evidence="6">Catalyzes the decomposition of L-selenocysteine to L-alanine and elemental selenium.</text>
</comment>
<dbReference type="RefSeq" id="XP_009013902.1">
    <property type="nucleotide sequence ID" value="XM_009015654.1"/>
</dbReference>
<dbReference type="EMBL" id="KB096134">
    <property type="protein sequence ID" value="ESO08113.1"/>
    <property type="molecule type" value="Genomic_DNA"/>
</dbReference>
<feature type="domain" description="Aminotransferase class V" evidence="10">
    <location>
        <begin position="8"/>
        <end position="91"/>
    </location>
</feature>
<evidence type="ECO:0000256" key="4">
    <source>
        <dbReference type="ARBA" id="ARBA00022490"/>
    </source>
</evidence>
<name>T1G9L1_HELRO</name>
<feature type="domain" description="Aminotransferase class V" evidence="10">
    <location>
        <begin position="269"/>
        <end position="556"/>
    </location>
</feature>
<evidence type="ECO:0000256" key="9">
    <source>
        <dbReference type="SAM" id="MobiDB-lite"/>
    </source>
</evidence>
<dbReference type="InterPro" id="IPR015422">
    <property type="entry name" value="PyrdxlP-dep_Trfase_small"/>
</dbReference>
<evidence type="ECO:0000256" key="7">
    <source>
        <dbReference type="ARBA" id="ARBA00039054"/>
    </source>
</evidence>
<dbReference type="AlphaFoldDB" id="T1G9L1"/>
<evidence type="ECO:0000256" key="3">
    <source>
        <dbReference type="ARBA" id="ARBA00011738"/>
    </source>
</evidence>
<evidence type="ECO:0000313" key="12">
    <source>
        <dbReference type="EnsemblMetazoa" id="HelroP98239"/>
    </source>
</evidence>
<reference evidence="12" key="3">
    <citation type="submission" date="2015-06" db="UniProtKB">
        <authorList>
            <consortium name="EnsemblMetazoa"/>
        </authorList>
    </citation>
    <scope>IDENTIFICATION</scope>
</reference>
<dbReference type="GeneID" id="20217757"/>
<dbReference type="Gene3D" id="3.90.1150.10">
    <property type="entry name" value="Aspartate Aminotransferase, domain 1"/>
    <property type="match status" value="1"/>
</dbReference>